<accession>A0ABY5AX82</accession>
<dbReference type="Proteomes" id="UP001056708">
    <property type="component" value="Chromosome"/>
</dbReference>
<proteinExistence type="predicted"/>
<dbReference type="RefSeq" id="WP_252665020.1">
    <property type="nucleotide sequence ID" value="NZ_CP098611.1"/>
</dbReference>
<protein>
    <submittedName>
        <fullName evidence="1">Uncharacterized protein</fullName>
    </submittedName>
</protein>
<evidence type="ECO:0000313" key="1">
    <source>
        <dbReference type="EMBL" id="USR92844.1"/>
    </source>
</evidence>
<evidence type="ECO:0000313" key="2">
    <source>
        <dbReference type="Proteomes" id="UP001056708"/>
    </source>
</evidence>
<reference evidence="1" key="1">
    <citation type="submission" date="2022-06" db="EMBL/GenBank/DDBJ databases">
        <title>Genome sequence of Phormidium yuhuli AB48 isolated from an industrial photobioreactor environment.</title>
        <authorList>
            <person name="Qiu Y."/>
            <person name="Noonan A.J.C."/>
            <person name="Dofher K."/>
            <person name="Koch M."/>
            <person name="Kieft B."/>
            <person name="Lin X."/>
            <person name="Ziels R.M."/>
            <person name="Hallam S.J."/>
        </authorList>
    </citation>
    <scope>NUCLEOTIDE SEQUENCE</scope>
    <source>
        <strain evidence="1">AB48</strain>
    </source>
</reference>
<keyword evidence="2" id="KW-1185">Reference proteome</keyword>
<name>A0ABY5AX82_9CYAN</name>
<sequence length="75" mass="8667">MTNSFLPSLPTLSDFFFQVWENGKLTKADRLQLRSYLLSDRLTEADYTLLNRLLHAVRRGWVSCTGDRRDGRGSC</sequence>
<dbReference type="EMBL" id="CP098611">
    <property type="protein sequence ID" value="USR92844.1"/>
    <property type="molecule type" value="Genomic_DNA"/>
</dbReference>
<gene>
    <name evidence="1" type="ORF">NEA10_09060</name>
</gene>
<organism evidence="1 2">
    <name type="scientific">Phormidium yuhuli AB48</name>
    <dbReference type="NCBI Taxonomy" id="2940671"/>
    <lineage>
        <taxon>Bacteria</taxon>
        <taxon>Bacillati</taxon>
        <taxon>Cyanobacteriota</taxon>
        <taxon>Cyanophyceae</taxon>
        <taxon>Oscillatoriophycideae</taxon>
        <taxon>Oscillatoriales</taxon>
        <taxon>Oscillatoriaceae</taxon>
        <taxon>Phormidium</taxon>
        <taxon>Phormidium yuhuli</taxon>
    </lineage>
</organism>